<feature type="domain" description="PAS" evidence="1">
    <location>
        <begin position="264"/>
        <end position="307"/>
    </location>
</feature>
<dbReference type="InterPro" id="IPR000014">
    <property type="entry name" value="PAS"/>
</dbReference>
<keyword evidence="6" id="KW-1185">Reference proteome</keyword>
<dbReference type="InterPro" id="IPR043128">
    <property type="entry name" value="Rev_trsase/Diguanyl_cyclase"/>
</dbReference>
<protein>
    <submittedName>
        <fullName evidence="5">EAL domain-containing protein</fullName>
    </submittedName>
</protein>
<dbReference type="AlphaFoldDB" id="A0A437LEQ4"/>
<evidence type="ECO:0000313" key="6">
    <source>
        <dbReference type="Proteomes" id="UP000288587"/>
    </source>
</evidence>
<gene>
    <name evidence="5" type="ORF">EOD73_14840</name>
</gene>
<dbReference type="Pfam" id="PF00563">
    <property type="entry name" value="EAL"/>
    <property type="match status" value="1"/>
</dbReference>
<evidence type="ECO:0000313" key="5">
    <source>
        <dbReference type="EMBL" id="RVT83838.1"/>
    </source>
</evidence>
<dbReference type="InterPro" id="IPR035919">
    <property type="entry name" value="EAL_sf"/>
</dbReference>
<feature type="domain" description="PAC" evidence="2">
    <location>
        <begin position="211"/>
        <end position="263"/>
    </location>
</feature>
<dbReference type="Pfam" id="PF08447">
    <property type="entry name" value="PAS_3"/>
    <property type="match status" value="1"/>
</dbReference>
<feature type="domain" description="EAL" evidence="3">
    <location>
        <begin position="567"/>
        <end position="820"/>
    </location>
</feature>
<dbReference type="CDD" id="cd01948">
    <property type="entry name" value="EAL"/>
    <property type="match status" value="1"/>
</dbReference>
<dbReference type="PANTHER" id="PTHR44757">
    <property type="entry name" value="DIGUANYLATE CYCLASE DGCP"/>
    <property type="match status" value="1"/>
</dbReference>
<dbReference type="SMART" id="SM00086">
    <property type="entry name" value="PAC"/>
    <property type="match status" value="3"/>
</dbReference>
<proteinExistence type="predicted"/>
<evidence type="ECO:0000259" key="3">
    <source>
        <dbReference type="PROSITE" id="PS50883"/>
    </source>
</evidence>
<dbReference type="InterPro" id="IPR035965">
    <property type="entry name" value="PAS-like_dom_sf"/>
</dbReference>
<organism evidence="5 6">
    <name type="scientific">Inhella crocodyli</name>
    <dbReference type="NCBI Taxonomy" id="2499851"/>
    <lineage>
        <taxon>Bacteria</taxon>
        <taxon>Pseudomonadati</taxon>
        <taxon>Pseudomonadota</taxon>
        <taxon>Betaproteobacteria</taxon>
        <taxon>Burkholderiales</taxon>
        <taxon>Sphaerotilaceae</taxon>
        <taxon>Inhella</taxon>
    </lineage>
</organism>
<accession>A0A437LEQ4</accession>
<reference evidence="5 6" key="1">
    <citation type="submission" date="2019-01" db="EMBL/GenBank/DDBJ databases">
        <authorList>
            <person name="Chen W.-M."/>
        </authorList>
    </citation>
    <scope>NUCLEOTIDE SEQUENCE [LARGE SCALE GENOMIC DNA]</scope>
    <source>
        <strain evidence="5 6">CCP-18</strain>
    </source>
</reference>
<dbReference type="InterPro" id="IPR013656">
    <property type="entry name" value="PAS_4"/>
</dbReference>
<dbReference type="InterPro" id="IPR001610">
    <property type="entry name" value="PAC"/>
</dbReference>
<dbReference type="Gene3D" id="3.30.450.20">
    <property type="entry name" value="PAS domain"/>
    <property type="match status" value="3"/>
</dbReference>
<comment type="caution">
    <text evidence="5">The sequence shown here is derived from an EMBL/GenBank/DDBJ whole genome shotgun (WGS) entry which is preliminary data.</text>
</comment>
<name>A0A437LEQ4_9BURK</name>
<dbReference type="SUPFAM" id="SSF55073">
    <property type="entry name" value="Nucleotide cyclase"/>
    <property type="match status" value="1"/>
</dbReference>
<dbReference type="InterPro" id="IPR000160">
    <property type="entry name" value="GGDEF_dom"/>
</dbReference>
<dbReference type="InterPro" id="IPR029787">
    <property type="entry name" value="Nucleotide_cyclase"/>
</dbReference>
<dbReference type="Gene3D" id="3.30.70.270">
    <property type="match status" value="1"/>
</dbReference>
<feature type="domain" description="PAC" evidence="2">
    <location>
        <begin position="83"/>
        <end position="135"/>
    </location>
</feature>
<dbReference type="SMART" id="SM00052">
    <property type="entry name" value="EAL"/>
    <property type="match status" value="1"/>
</dbReference>
<dbReference type="Proteomes" id="UP000288587">
    <property type="component" value="Unassembled WGS sequence"/>
</dbReference>
<dbReference type="SMART" id="SM00091">
    <property type="entry name" value="PAS"/>
    <property type="match status" value="2"/>
</dbReference>
<dbReference type="InterPro" id="IPR013655">
    <property type="entry name" value="PAS_fold_3"/>
</dbReference>
<dbReference type="SMART" id="SM00267">
    <property type="entry name" value="GGDEF"/>
    <property type="match status" value="1"/>
</dbReference>
<dbReference type="SUPFAM" id="SSF141868">
    <property type="entry name" value="EAL domain-like"/>
    <property type="match status" value="1"/>
</dbReference>
<dbReference type="Pfam" id="PF13426">
    <property type="entry name" value="PAS_9"/>
    <property type="match status" value="1"/>
</dbReference>
<dbReference type="Pfam" id="PF08448">
    <property type="entry name" value="PAS_4"/>
    <property type="match status" value="1"/>
</dbReference>
<dbReference type="PROSITE" id="PS50112">
    <property type="entry name" value="PAS"/>
    <property type="match status" value="2"/>
</dbReference>
<dbReference type="Gene3D" id="2.10.70.100">
    <property type="match status" value="1"/>
</dbReference>
<dbReference type="PROSITE" id="PS50113">
    <property type="entry name" value="PAC"/>
    <property type="match status" value="2"/>
</dbReference>
<evidence type="ECO:0000259" key="4">
    <source>
        <dbReference type="PROSITE" id="PS50887"/>
    </source>
</evidence>
<feature type="domain" description="PAS" evidence="1">
    <location>
        <begin position="9"/>
        <end position="80"/>
    </location>
</feature>
<dbReference type="PROSITE" id="PS50887">
    <property type="entry name" value="GGDEF"/>
    <property type="match status" value="1"/>
</dbReference>
<evidence type="ECO:0000259" key="2">
    <source>
        <dbReference type="PROSITE" id="PS50113"/>
    </source>
</evidence>
<evidence type="ECO:0000259" key="1">
    <source>
        <dbReference type="PROSITE" id="PS50112"/>
    </source>
</evidence>
<dbReference type="InterPro" id="IPR001633">
    <property type="entry name" value="EAL_dom"/>
</dbReference>
<sequence>MPAAPAAPPPDFFRTLVRTLPDLVWIKDPEGVYLACNPRFEALYGVPEDQIVGKTDRDFVAPELAAFFRDHDLKAILAGRTQQNEEVLRFASDGHTEHVQTLKTPLRDAAGRLIGVLGVARDITSAVALRESLQRTIDRLRDAERIAQQGTWWVDLATDRLEWSEQVHAIFETDPATHQPSLEDFFRRVHRDDRDIVDLAFREAVERCQVYRVQHRIVFPDGRVKHVLEHAEPRRDAQGQLRSVMGTVQDVTQRVLDEQALNERRALFSAVVSQSTDSVAIIEPKTARFVEFNDAAAKALGYTRDEFAQLTVGDIDPLYNDAAIQATFETMHGPEPVRFESQHRRKDGELRDVSITGHGIEVNGRRYVVSIWRDITDAQRAEIEIHRLSYYDGLTGLPNRHLLSDRVERAIRQARPDEPAALLIVNLDRFHAINDALGRPVGDEVLREVARRLKRLQPTIDSVMHLGADEFVLLLPPARDRSAADTSADALRAAHAALKALQPAFQVGEHCMELRVSVGVTLLAQSPNDNFSDAMRRADTALHRAKRASVQRVSFFDESMGEAARHQFTLEQALREAVPGGQLRLYLQPQVDVRGRQVAAEALVRWQHPERGLVPPGDFIPVAEDSGLIVALDRWMLDAVARLTRQLREAGHPLRIAVNISPRHFHSPDFVSWVQACLLRHRALPDDLMLEVTEGLVIENLDEVVLKMRSLSEVGVSFSMDDFGTGYSSLAHLKRLPIHELKIDRSFVHDATDDADSVALISTILAVAHHMNLEVVAEGIENAQQVALFAGLAPQVRLQGYHFSKPLPEADWRALYAPAAPAASA</sequence>
<dbReference type="InterPro" id="IPR052155">
    <property type="entry name" value="Biofilm_reg_signaling"/>
</dbReference>
<dbReference type="CDD" id="cd00130">
    <property type="entry name" value="PAS"/>
    <property type="match status" value="3"/>
</dbReference>
<dbReference type="NCBIfam" id="TIGR00229">
    <property type="entry name" value="sensory_box"/>
    <property type="match status" value="3"/>
</dbReference>
<dbReference type="Pfam" id="PF00990">
    <property type="entry name" value="GGDEF"/>
    <property type="match status" value="1"/>
</dbReference>
<dbReference type="SUPFAM" id="SSF55785">
    <property type="entry name" value="PYP-like sensor domain (PAS domain)"/>
    <property type="match status" value="3"/>
</dbReference>
<dbReference type="PANTHER" id="PTHR44757:SF2">
    <property type="entry name" value="BIOFILM ARCHITECTURE MAINTENANCE PROTEIN MBAA"/>
    <property type="match status" value="1"/>
</dbReference>
<dbReference type="CDD" id="cd01949">
    <property type="entry name" value="GGDEF"/>
    <property type="match status" value="1"/>
</dbReference>
<dbReference type="OrthoDB" id="9813903at2"/>
<dbReference type="PROSITE" id="PS50883">
    <property type="entry name" value="EAL"/>
    <property type="match status" value="1"/>
</dbReference>
<dbReference type="NCBIfam" id="TIGR00254">
    <property type="entry name" value="GGDEF"/>
    <property type="match status" value="1"/>
</dbReference>
<dbReference type="Gene3D" id="3.20.20.450">
    <property type="entry name" value="EAL domain"/>
    <property type="match status" value="1"/>
</dbReference>
<dbReference type="EMBL" id="SACM01000004">
    <property type="protein sequence ID" value="RVT83838.1"/>
    <property type="molecule type" value="Genomic_DNA"/>
</dbReference>
<feature type="domain" description="GGDEF" evidence="4">
    <location>
        <begin position="418"/>
        <end position="558"/>
    </location>
</feature>
<dbReference type="InterPro" id="IPR000700">
    <property type="entry name" value="PAS-assoc_C"/>
</dbReference>
<dbReference type="RefSeq" id="WP_127683802.1">
    <property type="nucleotide sequence ID" value="NZ_SACM01000004.1"/>
</dbReference>